<proteinExistence type="predicted"/>
<sequence>MAPDAVPGDRGEPLSLVRADTGMQPTEQRTRRAVEAFAPGTRKSENPVRASESVRTRRSERTG</sequence>
<gene>
    <name evidence="2" type="ORF">AVDCRST_MAG80-412</name>
</gene>
<feature type="region of interest" description="Disordered" evidence="1">
    <location>
        <begin position="1"/>
        <end position="63"/>
    </location>
</feature>
<feature type="compositionally biased region" description="Basic and acidic residues" evidence="1">
    <location>
        <begin position="42"/>
        <end position="63"/>
    </location>
</feature>
<reference evidence="2" key="1">
    <citation type="submission" date="2020-02" db="EMBL/GenBank/DDBJ databases">
        <authorList>
            <person name="Meier V. D."/>
        </authorList>
    </citation>
    <scope>NUCLEOTIDE SEQUENCE</scope>
    <source>
        <strain evidence="2">AVDCRST_MAG80</strain>
    </source>
</reference>
<evidence type="ECO:0000256" key="1">
    <source>
        <dbReference type="SAM" id="MobiDB-lite"/>
    </source>
</evidence>
<dbReference type="EMBL" id="CADCVC010000038">
    <property type="protein sequence ID" value="CAA9428601.1"/>
    <property type="molecule type" value="Genomic_DNA"/>
</dbReference>
<protein>
    <submittedName>
        <fullName evidence="2">Uncharacterized protein</fullName>
    </submittedName>
</protein>
<name>A0A6J4PXN8_9ACTN</name>
<evidence type="ECO:0000313" key="2">
    <source>
        <dbReference type="EMBL" id="CAA9428601.1"/>
    </source>
</evidence>
<dbReference type="AlphaFoldDB" id="A0A6J4PXN8"/>
<organism evidence="2">
    <name type="scientific">uncultured Rubrobacteraceae bacterium</name>
    <dbReference type="NCBI Taxonomy" id="349277"/>
    <lineage>
        <taxon>Bacteria</taxon>
        <taxon>Bacillati</taxon>
        <taxon>Actinomycetota</taxon>
        <taxon>Rubrobacteria</taxon>
        <taxon>Rubrobacterales</taxon>
        <taxon>Rubrobacteraceae</taxon>
        <taxon>environmental samples</taxon>
    </lineage>
</organism>
<accession>A0A6J4PXN8</accession>